<dbReference type="Proteomes" id="UP000554482">
    <property type="component" value="Unassembled WGS sequence"/>
</dbReference>
<dbReference type="PROSITE" id="PS00350">
    <property type="entry name" value="MADS_BOX_1"/>
    <property type="match status" value="1"/>
</dbReference>
<feature type="region of interest" description="Disordered" evidence="7">
    <location>
        <begin position="583"/>
        <end position="602"/>
    </location>
</feature>
<keyword evidence="6" id="KW-0539">Nucleus</keyword>
<gene>
    <name evidence="9" type="ORF">FRX31_015298</name>
</gene>
<dbReference type="PROSITE" id="PS50066">
    <property type="entry name" value="MADS_BOX_2"/>
    <property type="match status" value="1"/>
</dbReference>
<keyword evidence="4" id="KW-0238">DNA-binding</keyword>
<dbReference type="EMBL" id="JABWDY010017809">
    <property type="protein sequence ID" value="KAF5195119.1"/>
    <property type="molecule type" value="Genomic_DNA"/>
</dbReference>
<comment type="caution">
    <text evidence="9">The sequence shown here is derived from an EMBL/GenBank/DDBJ whole genome shotgun (WGS) entry which is preliminary data.</text>
</comment>
<dbReference type="PRINTS" id="PR00404">
    <property type="entry name" value="MADSDOMAIN"/>
</dbReference>
<feature type="compositionally biased region" description="Polar residues" evidence="7">
    <location>
        <begin position="583"/>
        <end position="595"/>
    </location>
</feature>
<organism evidence="9 10">
    <name type="scientific">Thalictrum thalictroides</name>
    <name type="common">Rue-anemone</name>
    <name type="synonym">Anemone thalictroides</name>
    <dbReference type="NCBI Taxonomy" id="46969"/>
    <lineage>
        <taxon>Eukaryota</taxon>
        <taxon>Viridiplantae</taxon>
        <taxon>Streptophyta</taxon>
        <taxon>Embryophyta</taxon>
        <taxon>Tracheophyta</taxon>
        <taxon>Spermatophyta</taxon>
        <taxon>Magnoliopsida</taxon>
        <taxon>Ranunculales</taxon>
        <taxon>Ranunculaceae</taxon>
        <taxon>Thalictroideae</taxon>
        <taxon>Thalictrum</taxon>
    </lineage>
</organism>
<dbReference type="Pfam" id="PF01486">
    <property type="entry name" value="K-box"/>
    <property type="match status" value="1"/>
</dbReference>
<dbReference type="OrthoDB" id="1898716at2759"/>
<keyword evidence="5" id="KW-0804">Transcription</keyword>
<evidence type="ECO:0000313" key="10">
    <source>
        <dbReference type="Proteomes" id="UP000554482"/>
    </source>
</evidence>
<evidence type="ECO:0000256" key="6">
    <source>
        <dbReference type="ARBA" id="ARBA00023242"/>
    </source>
</evidence>
<dbReference type="InterPro" id="IPR033896">
    <property type="entry name" value="MEF2-like_N"/>
</dbReference>
<dbReference type="SUPFAM" id="SSF55455">
    <property type="entry name" value="SRF-like"/>
    <property type="match status" value="1"/>
</dbReference>
<dbReference type="GO" id="GO:0010152">
    <property type="term" value="P:pollen maturation"/>
    <property type="evidence" value="ECO:0007669"/>
    <property type="project" value="UniProtKB-ARBA"/>
</dbReference>
<sequence>MGRVKLQIKRIENNTNRQVTFSKRRNGLIKKAYELSVLCDIDIALIMFSPSGRLSHFSGKRRIEDVLTRYINLPDHDRGGTIQNRDYLIRTLKKLKTESDIALQIANPTAVNSHVEQLQQEITRYQQQIQMTEEQLRNFEPDLLKVTSIDELDSCEKQLVEVLTRVGQRKNFLLSNHLSSYDPNLQMFMDSQEGMATSTENKDVNWFPENEPNQNQIFVGPNTLMPLRDPSLTMYDSLSQTTTLNVDPRNIGPCHISNQSEQGLPPWHQVYTTSTVELLNAFVPSGPFQLFQNEMEGADMSAMMQQHEQDATPPNCTQVLTQNTEELTYQSSNVDQDQFALDGRAGGSFPFDTSDDEFSSSNLLNAVAWPERTYPAGPGDQSPLQVPSFSQSRKTGLLSDIFLPTAQQEFAYDPSTPMQTVPIISYYDSTIVTPVQNKDIVDEQTYVVPNSTPRSNNLTFSELLVSQDRRLYHQMSEMKRAYSCQLENSPSNCQSVQMVPASNNQSEEFVGHNTVSRLQTPQAESFKSSQSKGKGKAVVQYSDDQHHMPTYEELMRMPNPNMFKPIEPFEYVKKKQLQSYDSVNGMPNQNQTYQSKDSKHHVYGKEEAVQATMHNYDQIPQNPQEPLQ</sequence>
<dbReference type="GO" id="GO:0003700">
    <property type="term" value="F:DNA-binding transcription factor activity"/>
    <property type="evidence" value="ECO:0007669"/>
    <property type="project" value="InterPro"/>
</dbReference>
<evidence type="ECO:0000256" key="4">
    <source>
        <dbReference type="ARBA" id="ARBA00023125"/>
    </source>
</evidence>
<evidence type="ECO:0000256" key="5">
    <source>
        <dbReference type="ARBA" id="ARBA00023163"/>
    </source>
</evidence>
<keyword evidence="3" id="KW-0175">Coiled coil</keyword>
<keyword evidence="2" id="KW-0805">Transcription regulation</keyword>
<dbReference type="GO" id="GO:0046983">
    <property type="term" value="F:protein dimerization activity"/>
    <property type="evidence" value="ECO:0007669"/>
    <property type="project" value="InterPro"/>
</dbReference>
<dbReference type="GO" id="GO:0005634">
    <property type="term" value="C:nucleus"/>
    <property type="evidence" value="ECO:0007669"/>
    <property type="project" value="UniProtKB-SubCell"/>
</dbReference>
<feature type="domain" description="MADS-box" evidence="8">
    <location>
        <begin position="1"/>
        <end position="61"/>
    </location>
</feature>
<dbReference type="GO" id="GO:0000977">
    <property type="term" value="F:RNA polymerase II transcription regulatory region sequence-specific DNA binding"/>
    <property type="evidence" value="ECO:0007669"/>
    <property type="project" value="InterPro"/>
</dbReference>
<reference evidence="9 10" key="1">
    <citation type="submission" date="2020-06" db="EMBL/GenBank/DDBJ databases">
        <title>Transcriptomic and genomic resources for Thalictrum thalictroides and T. hernandezii: Facilitating candidate gene discovery in an emerging model plant lineage.</title>
        <authorList>
            <person name="Arias T."/>
            <person name="Riano-Pachon D.M."/>
            <person name="Di Stilio V.S."/>
        </authorList>
    </citation>
    <scope>NUCLEOTIDE SEQUENCE [LARGE SCALE GENOMIC DNA]</scope>
    <source>
        <strain evidence="10">cv. WT478/WT964</strain>
        <tissue evidence="9">Leaves</tissue>
    </source>
</reference>
<accession>A0A7J6WCL7</accession>
<dbReference type="CDD" id="cd00265">
    <property type="entry name" value="MADS_MEF2_like"/>
    <property type="match status" value="1"/>
</dbReference>
<dbReference type="GO" id="GO:0080092">
    <property type="term" value="P:regulation of pollen tube growth"/>
    <property type="evidence" value="ECO:0007669"/>
    <property type="project" value="UniProtKB-ARBA"/>
</dbReference>
<evidence type="ECO:0000256" key="3">
    <source>
        <dbReference type="ARBA" id="ARBA00023054"/>
    </source>
</evidence>
<dbReference type="InterPro" id="IPR002100">
    <property type="entry name" value="TF_MADSbox"/>
</dbReference>
<dbReference type="Gene3D" id="3.40.1810.10">
    <property type="entry name" value="Transcription factor, MADS-box"/>
    <property type="match status" value="1"/>
</dbReference>
<dbReference type="FunFam" id="3.40.1810.10:FF:000014">
    <property type="entry name" value="MADS-box transcription factor 41"/>
    <property type="match status" value="1"/>
</dbReference>
<dbReference type="Pfam" id="PF00319">
    <property type="entry name" value="SRF-TF"/>
    <property type="match status" value="1"/>
</dbReference>
<name>A0A7J6WCL7_THATH</name>
<proteinExistence type="predicted"/>
<dbReference type="GO" id="GO:0045944">
    <property type="term" value="P:positive regulation of transcription by RNA polymerase II"/>
    <property type="evidence" value="ECO:0007669"/>
    <property type="project" value="InterPro"/>
</dbReference>
<dbReference type="InterPro" id="IPR002487">
    <property type="entry name" value="TF_Kbox"/>
</dbReference>
<protein>
    <submittedName>
        <fullName evidence="9">Agamous-like mads-box protein</fullName>
    </submittedName>
</protein>
<dbReference type="InterPro" id="IPR036879">
    <property type="entry name" value="TF_MADSbox_sf"/>
</dbReference>
<evidence type="ECO:0000256" key="1">
    <source>
        <dbReference type="ARBA" id="ARBA00004123"/>
    </source>
</evidence>
<evidence type="ECO:0000313" key="9">
    <source>
        <dbReference type="EMBL" id="KAF5195119.1"/>
    </source>
</evidence>
<dbReference type="SMART" id="SM00432">
    <property type="entry name" value="MADS"/>
    <property type="match status" value="1"/>
</dbReference>
<evidence type="ECO:0000259" key="8">
    <source>
        <dbReference type="PROSITE" id="PS50066"/>
    </source>
</evidence>
<dbReference type="InterPro" id="IPR050142">
    <property type="entry name" value="MADS-box/MEF2_TF"/>
</dbReference>
<evidence type="ECO:0000256" key="2">
    <source>
        <dbReference type="ARBA" id="ARBA00023015"/>
    </source>
</evidence>
<evidence type="ECO:0000256" key="7">
    <source>
        <dbReference type="SAM" id="MobiDB-lite"/>
    </source>
</evidence>
<dbReference type="AlphaFoldDB" id="A0A7J6WCL7"/>
<keyword evidence="10" id="KW-1185">Reference proteome</keyword>
<comment type="subcellular location">
    <subcellularLocation>
        <location evidence="1">Nucleus</location>
    </subcellularLocation>
</comment>
<dbReference type="PANTHER" id="PTHR48019">
    <property type="entry name" value="SERUM RESPONSE FACTOR HOMOLOG"/>
    <property type="match status" value="1"/>
</dbReference>